<dbReference type="InterPro" id="IPR016071">
    <property type="entry name" value="Staphylococal_nuclease_OB-fold"/>
</dbReference>
<dbReference type="Gene3D" id="2.40.50.90">
    <property type="match status" value="1"/>
</dbReference>
<dbReference type="PANTHER" id="PTHR12302:SF3">
    <property type="entry name" value="SERINE_THREONINE-PROTEIN KINASE 31"/>
    <property type="match status" value="1"/>
</dbReference>
<proteinExistence type="predicted"/>
<dbReference type="EMBL" id="PFBM01000012">
    <property type="protein sequence ID" value="PIR82520.1"/>
    <property type="molecule type" value="Genomic_DNA"/>
</dbReference>
<evidence type="ECO:0000256" key="2">
    <source>
        <dbReference type="ARBA" id="ARBA00022759"/>
    </source>
</evidence>
<feature type="domain" description="TNase-like" evidence="4">
    <location>
        <begin position="71"/>
        <end position="200"/>
    </location>
</feature>
<gene>
    <name evidence="5" type="ORF">COU20_01830</name>
</gene>
<evidence type="ECO:0000259" key="4">
    <source>
        <dbReference type="PROSITE" id="PS50830"/>
    </source>
</evidence>
<evidence type="ECO:0000256" key="1">
    <source>
        <dbReference type="ARBA" id="ARBA00022722"/>
    </source>
</evidence>
<dbReference type="SMART" id="SM00318">
    <property type="entry name" value="SNc"/>
    <property type="match status" value="1"/>
</dbReference>
<organism evidence="5 6">
    <name type="scientific">Candidatus Kaiserbacteria bacterium CG10_big_fil_rev_8_21_14_0_10_59_10</name>
    <dbReference type="NCBI Taxonomy" id="1974612"/>
    <lineage>
        <taxon>Bacteria</taxon>
        <taxon>Candidatus Kaiseribacteriota</taxon>
    </lineage>
</organism>
<evidence type="ECO:0000256" key="3">
    <source>
        <dbReference type="ARBA" id="ARBA00022801"/>
    </source>
</evidence>
<dbReference type="Proteomes" id="UP000231379">
    <property type="component" value="Unassembled WGS sequence"/>
</dbReference>
<dbReference type="SUPFAM" id="SSF50199">
    <property type="entry name" value="Staphylococcal nuclease"/>
    <property type="match status" value="1"/>
</dbReference>
<dbReference type="InterPro" id="IPR035437">
    <property type="entry name" value="SNase_OB-fold_sf"/>
</dbReference>
<dbReference type="GO" id="GO:0016787">
    <property type="term" value="F:hydrolase activity"/>
    <property type="evidence" value="ECO:0007669"/>
    <property type="project" value="UniProtKB-KW"/>
</dbReference>
<keyword evidence="1" id="KW-0540">Nuclease</keyword>
<dbReference type="GO" id="GO:0004519">
    <property type="term" value="F:endonuclease activity"/>
    <property type="evidence" value="ECO:0007669"/>
    <property type="project" value="UniProtKB-KW"/>
</dbReference>
<protein>
    <recommendedName>
        <fullName evidence="4">TNase-like domain-containing protein</fullName>
    </recommendedName>
</protein>
<dbReference type="AlphaFoldDB" id="A0A2H0U846"/>
<reference evidence="6" key="1">
    <citation type="submission" date="2017-09" db="EMBL/GenBank/DDBJ databases">
        <title>Depth-based differentiation of microbial function through sediment-hosted aquifers and enrichment of novel symbionts in the deep terrestrial subsurface.</title>
        <authorList>
            <person name="Probst A.J."/>
            <person name="Ladd B."/>
            <person name="Jarett J.K."/>
            <person name="Geller-Mcgrath D.E."/>
            <person name="Sieber C.M.K."/>
            <person name="Emerson J.B."/>
            <person name="Anantharaman K."/>
            <person name="Thomas B.C."/>
            <person name="Malmstrom R."/>
            <person name="Stieglmeier M."/>
            <person name="Klingl A."/>
            <person name="Woyke T."/>
            <person name="Ryan C.M."/>
            <person name="Banfield J.F."/>
        </authorList>
    </citation>
    <scope>NUCLEOTIDE SEQUENCE [LARGE SCALE GENOMIC DNA]</scope>
</reference>
<sequence>MSRLIAVLGVGVVLLAWSVLGFNGSNRQDTSQAAGAHPAAAALPEVASGDASAAEGVDARPAQGRPGEWYRVERVIDGDTFVVRIGDTFETVRLVGVDTPETVDPRKKVQCFGAEASAAAAGMLAGKEVRLERDKSQGERDRYGRLLAYAYLEDGTFVNLRLIEEGFAHEYTHAVPYMHQALFKDAEARAREEGRGLWAEEACR</sequence>
<name>A0A2H0U846_9BACT</name>
<keyword evidence="2" id="KW-0255">Endonuclease</keyword>
<dbReference type="Pfam" id="PF00565">
    <property type="entry name" value="SNase"/>
    <property type="match status" value="1"/>
</dbReference>
<comment type="caution">
    <text evidence="5">The sequence shown here is derived from an EMBL/GenBank/DDBJ whole genome shotgun (WGS) entry which is preliminary data.</text>
</comment>
<evidence type="ECO:0000313" key="5">
    <source>
        <dbReference type="EMBL" id="PIR82520.1"/>
    </source>
</evidence>
<evidence type="ECO:0000313" key="6">
    <source>
        <dbReference type="Proteomes" id="UP000231379"/>
    </source>
</evidence>
<dbReference type="PANTHER" id="PTHR12302">
    <property type="entry name" value="EBNA2 BINDING PROTEIN P100"/>
    <property type="match status" value="1"/>
</dbReference>
<keyword evidence="3" id="KW-0378">Hydrolase</keyword>
<dbReference type="PROSITE" id="PS50830">
    <property type="entry name" value="TNASE_3"/>
    <property type="match status" value="1"/>
</dbReference>
<accession>A0A2H0U846</accession>